<keyword evidence="9" id="KW-0472">Membrane</keyword>
<comment type="similarity">
    <text evidence="2 9">Belongs to the ATG11 family.</text>
</comment>
<dbReference type="Proteomes" id="UP000006310">
    <property type="component" value="Chromosome 8"/>
</dbReference>
<evidence type="ECO:0000256" key="7">
    <source>
        <dbReference type="ARBA" id="ARBA00023006"/>
    </source>
</evidence>
<evidence type="ECO:0000259" key="13">
    <source>
        <dbReference type="Pfam" id="PF10377"/>
    </source>
</evidence>
<dbReference type="GO" id="GO:0032258">
    <property type="term" value="P:cytoplasm to vacuole targeting by the Cvt pathway"/>
    <property type="evidence" value="ECO:0007669"/>
    <property type="project" value="EnsemblFungi"/>
</dbReference>
<dbReference type="InterPro" id="IPR045326">
    <property type="entry name" value="ATG17-like_dom"/>
</dbReference>
<dbReference type="GO" id="GO:0000422">
    <property type="term" value="P:autophagy of mitochondrion"/>
    <property type="evidence" value="ECO:0007669"/>
    <property type="project" value="EnsemblFungi"/>
</dbReference>
<dbReference type="GO" id="GO:0031503">
    <property type="term" value="P:protein-containing complex localization"/>
    <property type="evidence" value="ECO:0007669"/>
    <property type="project" value="EnsemblFungi"/>
</dbReference>
<dbReference type="RefSeq" id="XP_022465742.1">
    <property type="nucleotide sequence ID" value="XM_022609335.1"/>
</dbReference>
<keyword evidence="15" id="KW-1185">Reference proteome</keyword>
<evidence type="ECO:0000256" key="9">
    <source>
        <dbReference type="RuleBase" id="RU367075"/>
    </source>
</evidence>
<dbReference type="InterPro" id="IPR040040">
    <property type="entry name" value="ATG11"/>
</dbReference>
<name>J7S1L3_HUIN7</name>
<dbReference type="GO" id="GO:0005774">
    <property type="term" value="C:vacuolar membrane"/>
    <property type="evidence" value="ECO:0007669"/>
    <property type="project" value="UniProtKB-SubCell"/>
</dbReference>
<evidence type="ECO:0000259" key="12">
    <source>
        <dbReference type="Pfam" id="PF04108"/>
    </source>
</evidence>
<feature type="compositionally biased region" description="Basic and acidic residues" evidence="11">
    <location>
        <begin position="1062"/>
        <end position="1076"/>
    </location>
</feature>
<dbReference type="GO" id="GO:1903599">
    <property type="term" value="P:positive regulation of autophagy of mitochondrion"/>
    <property type="evidence" value="ECO:0007669"/>
    <property type="project" value="UniProtKB-UniRule"/>
</dbReference>
<feature type="region of interest" description="Disordered" evidence="11">
    <location>
        <begin position="1032"/>
        <end position="1076"/>
    </location>
</feature>
<evidence type="ECO:0000256" key="2">
    <source>
        <dbReference type="ARBA" id="ARBA00009729"/>
    </source>
</evidence>
<dbReference type="GO" id="GO:0061709">
    <property type="term" value="P:reticulophagy"/>
    <property type="evidence" value="ECO:0007669"/>
    <property type="project" value="EnsemblFungi"/>
</dbReference>
<keyword evidence="8 10" id="KW-0175">Coiled coil</keyword>
<evidence type="ECO:0000256" key="6">
    <source>
        <dbReference type="ARBA" id="ARBA00022927"/>
    </source>
</evidence>
<comment type="subunit">
    <text evidence="9">Homodimer.</text>
</comment>
<dbReference type="OMA" id="EIDVHYF"/>
<dbReference type="GO" id="GO:0060090">
    <property type="term" value="F:molecular adaptor activity"/>
    <property type="evidence" value="ECO:0007669"/>
    <property type="project" value="EnsemblFungi"/>
</dbReference>
<dbReference type="GO" id="GO:0034045">
    <property type="term" value="C:phagophore assembly site membrane"/>
    <property type="evidence" value="ECO:0007669"/>
    <property type="project" value="UniProtKB-SubCell"/>
</dbReference>
<reference evidence="14 15" key="1">
    <citation type="journal article" date="2011" name="Proc. Natl. Acad. Sci. U.S.A.">
        <title>Evolutionary erosion of yeast sex chromosomes by mating-type switching accidents.</title>
        <authorList>
            <person name="Gordon J.L."/>
            <person name="Armisen D."/>
            <person name="Proux-Wera E."/>
            <person name="Oheigeartaigh S.S."/>
            <person name="Byrne K.P."/>
            <person name="Wolfe K.H."/>
        </authorList>
    </citation>
    <scope>NUCLEOTIDE SEQUENCE [LARGE SCALE GENOMIC DNA]</scope>
    <source>
        <strain evidence="15">ATCC MYA-139 / BCRC 22969 / CBS 8797 / CCRC 22969 / KCTC 17520 / NBRC 10181 / NCYC 3082</strain>
    </source>
</reference>
<dbReference type="GO" id="GO:0034727">
    <property type="term" value="P:piecemeal microautophagy of the nucleus"/>
    <property type="evidence" value="ECO:0007669"/>
    <property type="project" value="EnsemblFungi"/>
</dbReference>
<dbReference type="GO" id="GO:0006995">
    <property type="term" value="P:cellular response to nitrogen starvation"/>
    <property type="evidence" value="ECO:0007669"/>
    <property type="project" value="EnsemblFungi"/>
</dbReference>
<dbReference type="GO" id="GO:0000425">
    <property type="term" value="P:pexophagy"/>
    <property type="evidence" value="ECO:0007669"/>
    <property type="project" value="EnsemblFungi"/>
</dbReference>
<dbReference type="EMBL" id="HE978321">
    <property type="protein sequence ID" value="CCK71497.1"/>
    <property type="molecule type" value="Genomic_DNA"/>
</dbReference>
<sequence length="1156" mass="132363">MDTWESEGRSLRLVNAVTGGIIVSNPSFFLSYTDLVNFIALKWGGVIGGGKTVGKNFLVLLEFGHRLSAKNFTDFVRRDMDQVKELYVFDKRLFTVISNPDEETSGETQQKQCHQILETVNDTLTLVKPIKSPMIYTEKVDTLSLQEMTSVLTTNLGWLSALEIDVYYLEDTITGTLQQIKNILKCLYCCYQYLGLYGAEMEKLFKSSDKFYRTLQNDQKTINWKYCLDNVLGSLPSWDNDPPLSKFVNRSTLTDLELETVTIRHNIDTELKRAESDIQQGKSLGGTIMSKIDSTREQFLPSEDKYKLETNMLTNFKDLVERTRDISRDILDTQESTELDIGNVHSHFSNIRQNTVNDLYTISYSLYSQADNIHTLKKSLQANVIEILGQISFTQLKYLQVKRRLTTDCEKYLKNYQKNELQFAHVEDLPTIYGLYLIELYRRNVWLVNVNNQIIKFDASLEDILQDEQITRDKWTRIFGSITSIFIDQSFDLSIRERGISELRVKKSDTSTIDHNSLLSFIQGYITTFDQLNNNQDVIHALKKKLQETQSSITLQAPHAVITSPVEESQLIESYKLRIKKLENLLHESKYSNTSYWPSGMIEESSLTTGRNISQGKDNRLESKAPSLILNQNVADLERENAHFEEVASLRKELEQMRLEQVKKEKLIKVQNSKIVDMEIERNAFRETLNNLNTELERVMTNEGSLKVQLDDEKTRFSQHINALLEENRKLFIKNEQTEGELERFKSATLKEDKSISVLQKQNEELENKNTAFASQLDTLNLTNTSLLSDFNELTCANIDLKSNIDKLKTTNTNLGVEIEKLKAANDDLIETQKHVRTQDENEEANKLSSNGLSLKLEGSLFTVFKTCVFILENIGLLLTSNDNQKGSEPYSIKRVKGLRKGINQSVLEDESTQLLVVNEKDEVIQSKVYQEMRNNYEKALEQGQQTPVSYESITRFISVLDNLFGSKYYEQAVIKRFNDLESLAKKATKENKMNRGLIARLRNEKITLRNFQIHDLALFLPTTDIQNATSSSSSLNSSFSSVDLSTPTMPLSTTSTQQGQIEKKDKLAPSDSKESSKIDTKIRPWAAFTAFEDSTRYFLKKDENDDQLLSGKEWFIGRITSANKIIAGETMSNPYRLPKGSIWYQVTAKILSGPL</sequence>
<evidence type="ECO:0000313" key="14">
    <source>
        <dbReference type="EMBL" id="CCK71497.1"/>
    </source>
</evidence>
<accession>J7S1L3</accession>
<dbReference type="GO" id="GO:0007059">
    <property type="term" value="P:chromosome segregation"/>
    <property type="evidence" value="ECO:0007669"/>
    <property type="project" value="EnsemblFungi"/>
</dbReference>
<dbReference type="GO" id="GO:0034517">
    <property type="term" value="P:ribophagy"/>
    <property type="evidence" value="ECO:0007669"/>
    <property type="project" value="EnsemblFungi"/>
</dbReference>
<keyword evidence="6 9" id="KW-0653">Protein transport</keyword>
<evidence type="ECO:0000256" key="4">
    <source>
        <dbReference type="ARBA" id="ARBA00022448"/>
    </source>
</evidence>
<dbReference type="HOGENOM" id="CLU_272501_0_0_1"/>
<dbReference type="STRING" id="1071383.J7S1L3"/>
<evidence type="ECO:0000256" key="11">
    <source>
        <dbReference type="SAM" id="MobiDB-lite"/>
    </source>
</evidence>
<dbReference type="GO" id="GO:0071957">
    <property type="term" value="C:old mitotic spindle pole body"/>
    <property type="evidence" value="ECO:0007669"/>
    <property type="project" value="EnsemblFungi"/>
</dbReference>
<evidence type="ECO:0000256" key="5">
    <source>
        <dbReference type="ARBA" id="ARBA00022554"/>
    </source>
</evidence>
<proteinExistence type="inferred from homology"/>
<reference evidence="15" key="2">
    <citation type="submission" date="2012-08" db="EMBL/GenBank/DDBJ databases">
        <title>Genome sequence of Kazachstania naganishii.</title>
        <authorList>
            <person name="Gordon J.L."/>
            <person name="Armisen D."/>
            <person name="Proux-Wera E."/>
            <person name="OhEigeartaigh S.S."/>
            <person name="Byrne K.P."/>
            <person name="Wolfe K.H."/>
        </authorList>
    </citation>
    <scope>NUCLEOTIDE SEQUENCE [LARGE SCALE GENOMIC DNA]</scope>
    <source>
        <strain evidence="15">ATCC MYA-139 / BCRC 22969 / CBS 8797 / CCRC 22969 / KCTC 17520 / NBRC 10181 / NCYC 3082</strain>
    </source>
</reference>
<feature type="compositionally biased region" description="Low complexity" evidence="11">
    <location>
        <begin position="1032"/>
        <end position="1057"/>
    </location>
</feature>
<dbReference type="AlphaFoldDB" id="J7S1L3"/>
<organism evidence="14 15">
    <name type="scientific">Huiozyma naganishii (strain ATCC MYA-139 / BCRC 22969 / CBS 8797 / KCTC 17520 / NBRC 10181 / NCYC 3082 / Yp74L-3)</name>
    <name type="common">Yeast</name>
    <name type="synonym">Kazachstania naganishii</name>
    <dbReference type="NCBI Taxonomy" id="1071383"/>
    <lineage>
        <taxon>Eukaryota</taxon>
        <taxon>Fungi</taxon>
        <taxon>Dikarya</taxon>
        <taxon>Ascomycota</taxon>
        <taxon>Saccharomycotina</taxon>
        <taxon>Saccharomycetes</taxon>
        <taxon>Saccharomycetales</taxon>
        <taxon>Saccharomycetaceae</taxon>
        <taxon>Huiozyma</taxon>
    </lineage>
</organism>
<dbReference type="InterPro" id="IPR019460">
    <property type="entry name" value="Atg11_C"/>
</dbReference>
<keyword evidence="4 9" id="KW-0813">Transport</keyword>
<feature type="domain" description="Autophagy-related protein 11 C-terminal" evidence="13">
    <location>
        <begin position="971"/>
        <end position="1150"/>
    </location>
</feature>
<dbReference type="GeneID" id="34527229"/>
<comment type="subcellular location">
    <subcellularLocation>
        <location evidence="9">Preautophagosomal structure membrane</location>
        <topology evidence="9">Peripheral membrane protein</topology>
    </subcellularLocation>
    <subcellularLocation>
        <location evidence="1 9">Vacuole membrane</location>
        <topology evidence="1 9">Peripheral membrane protein</topology>
    </subcellularLocation>
    <text evidence="9">During pexophagy, accumulates in the vacuolar membrane region, where the peroxisomes contact the vacuole.</text>
</comment>
<evidence type="ECO:0000256" key="8">
    <source>
        <dbReference type="ARBA" id="ARBA00023054"/>
    </source>
</evidence>
<dbReference type="Pfam" id="PF10377">
    <property type="entry name" value="ATG11"/>
    <property type="match status" value="1"/>
</dbReference>
<dbReference type="Pfam" id="PF04108">
    <property type="entry name" value="ATG17_like"/>
    <property type="match status" value="1"/>
</dbReference>
<dbReference type="eggNOG" id="ENOG502QVZE">
    <property type="taxonomic scope" value="Eukaryota"/>
</dbReference>
<dbReference type="GO" id="GO:0019901">
    <property type="term" value="F:protein kinase binding"/>
    <property type="evidence" value="ECO:0007669"/>
    <property type="project" value="TreeGrafter"/>
</dbReference>
<dbReference type="GO" id="GO:2000786">
    <property type="term" value="P:positive regulation of autophagosome assembly"/>
    <property type="evidence" value="ECO:0007669"/>
    <property type="project" value="EnsemblFungi"/>
</dbReference>
<dbReference type="KEGG" id="kng:KNAG_0H00820"/>
<evidence type="ECO:0000313" key="15">
    <source>
        <dbReference type="Proteomes" id="UP000006310"/>
    </source>
</evidence>
<gene>
    <name evidence="14" type="primary">KNAG0H00820</name>
    <name evidence="14" type="ordered locus">KNAG_0H00820</name>
</gene>
<dbReference type="PANTHER" id="PTHR13222:SF1">
    <property type="entry name" value="RB1-INDUCIBLE COILED-COIL PROTEIN 1"/>
    <property type="match status" value="1"/>
</dbReference>
<dbReference type="GO" id="GO:0000149">
    <property type="term" value="F:SNARE binding"/>
    <property type="evidence" value="ECO:0007669"/>
    <property type="project" value="EnsemblFungi"/>
</dbReference>
<evidence type="ECO:0000256" key="3">
    <source>
        <dbReference type="ARBA" id="ARBA00013804"/>
    </source>
</evidence>
<feature type="coiled-coil region" evidence="10">
    <location>
        <begin position="640"/>
        <end position="825"/>
    </location>
</feature>
<keyword evidence="5 9" id="KW-0926">Vacuole</keyword>
<protein>
    <recommendedName>
        <fullName evidence="3 9">Autophagy-related protein 11</fullName>
    </recommendedName>
</protein>
<feature type="domain" description="Autophagy protein ATG17-like" evidence="12">
    <location>
        <begin position="144"/>
        <end position="481"/>
    </location>
</feature>
<dbReference type="PANTHER" id="PTHR13222">
    <property type="entry name" value="RB1-INDUCIBLE COILED-COIL"/>
    <property type="match status" value="1"/>
</dbReference>
<keyword evidence="7 9" id="KW-0072">Autophagy</keyword>
<dbReference type="GO" id="GO:1990316">
    <property type="term" value="C:Atg1/ULK1 kinase complex"/>
    <property type="evidence" value="ECO:0007669"/>
    <property type="project" value="TreeGrafter"/>
</dbReference>
<evidence type="ECO:0000256" key="10">
    <source>
        <dbReference type="SAM" id="Coils"/>
    </source>
</evidence>
<comment type="function">
    <text evidence="9">Involved in cytoplasm to vacuole transport (Cvt), pexophagy, mitophagy and nucleophagy. Recruits mitochondria for their selective degradation via autophagy (mitophagy) during starvation. Works as scaffold proteins that recruit ATG proteins to the pre-autophagosome (PAS), the site of vesicle/autophagosome formation. Required for the Cvt vesicles completion.</text>
</comment>
<evidence type="ECO:0000256" key="1">
    <source>
        <dbReference type="ARBA" id="ARBA00004148"/>
    </source>
</evidence>
<dbReference type="GO" id="GO:0034497">
    <property type="term" value="P:protein localization to phagophore assembly site"/>
    <property type="evidence" value="ECO:0007669"/>
    <property type="project" value="EnsemblFungi"/>
</dbReference>
<dbReference type="OrthoDB" id="447953at2759"/>